<dbReference type="GO" id="GO:0005576">
    <property type="term" value="C:extracellular region"/>
    <property type="evidence" value="ECO:0007669"/>
    <property type="project" value="UniProtKB-SubCell"/>
</dbReference>
<dbReference type="Pfam" id="PF05860">
    <property type="entry name" value="TPS"/>
    <property type="match status" value="1"/>
</dbReference>
<keyword evidence="4" id="KW-1133">Transmembrane helix</keyword>
<evidence type="ECO:0000256" key="4">
    <source>
        <dbReference type="SAM" id="Phobius"/>
    </source>
</evidence>
<dbReference type="InterPro" id="IPR024973">
    <property type="entry name" value="ESPR"/>
</dbReference>
<accession>A0A629YAM1</accession>
<proteinExistence type="predicted"/>
<evidence type="ECO:0000256" key="1">
    <source>
        <dbReference type="ARBA" id="ARBA00004613"/>
    </source>
</evidence>
<evidence type="ECO:0000313" key="6">
    <source>
        <dbReference type="EMBL" id="EDG1352776.1"/>
    </source>
</evidence>
<dbReference type="InterPro" id="IPR050909">
    <property type="entry name" value="Bact_Autotransporter_VF"/>
</dbReference>
<comment type="subcellular location">
    <subcellularLocation>
        <location evidence="1">Secreted</location>
    </subcellularLocation>
</comment>
<dbReference type="InterPro" id="IPR012334">
    <property type="entry name" value="Pectin_lyas_fold"/>
</dbReference>
<dbReference type="PANTHER" id="PTHR12338">
    <property type="entry name" value="AUTOTRANSPORTER"/>
    <property type="match status" value="1"/>
</dbReference>
<feature type="non-terminal residue" evidence="6">
    <location>
        <position position="326"/>
    </location>
</feature>
<feature type="transmembrane region" description="Helical" evidence="4">
    <location>
        <begin position="47"/>
        <end position="71"/>
    </location>
</feature>
<dbReference type="Pfam" id="PF13018">
    <property type="entry name" value="ESPR"/>
    <property type="match status" value="1"/>
</dbReference>
<evidence type="ECO:0000256" key="3">
    <source>
        <dbReference type="ARBA" id="ARBA00022729"/>
    </source>
</evidence>
<comment type="caution">
    <text evidence="6">The sequence shown here is derived from an EMBL/GenBank/DDBJ whole genome shotgun (WGS) entry which is preliminary data.</text>
</comment>
<keyword evidence="2" id="KW-0964">Secreted</keyword>
<reference evidence="6" key="1">
    <citation type="submission" date="2018-07" db="EMBL/GenBank/DDBJ databases">
        <authorList>
            <consortium name="PulseNet: The National Subtyping Network for Foodborne Disease Surveillance"/>
            <person name="Tarr C.L."/>
            <person name="Trees E."/>
            <person name="Katz L.S."/>
            <person name="Carleton-Romer H.A."/>
            <person name="Stroika S."/>
            <person name="Kucerova Z."/>
            <person name="Roache K.F."/>
            <person name="Sabol A.L."/>
            <person name="Besser J."/>
            <person name="Gerner-Smidt P."/>
        </authorList>
    </citation>
    <scope>NUCLEOTIDE SEQUENCE</scope>
    <source>
        <strain evidence="6">PNUSAS010114</strain>
    </source>
</reference>
<evidence type="ECO:0000256" key="2">
    <source>
        <dbReference type="ARBA" id="ARBA00022525"/>
    </source>
</evidence>
<dbReference type="SUPFAM" id="SSF51126">
    <property type="entry name" value="Pectin lyase-like"/>
    <property type="match status" value="1"/>
</dbReference>
<keyword evidence="3" id="KW-0732">Signal</keyword>
<dbReference type="NCBIfam" id="TIGR01901">
    <property type="entry name" value="adhes_NPXG"/>
    <property type="match status" value="1"/>
</dbReference>
<gene>
    <name evidence="6" type="ORF">B5881_16620</name>
</gene>
<name>A0A629YAM1_SALMO</name>
<dbReference type="InterPro" id="IPR011050">
    <property type="entry name" value="Pectin_lyase_fold/virulence"/>
</dbReference>
<sequence length="326" mass="33272">MNKIYKLKFDKRRNELVIVSEITAGAGKEKSTGHLADLTALSPFRKLLGTLTPVALLTGLIAGLLPAMALAADLPTGGQIVGGQGSISTSGNQMTIHQQTQNMATNWHSFDIGKNNTVQFVQPNSSSVALNRVTGASGSQIMGTLKANGQVFILNPNGVLFGKNARVDVGGLVASTKNISTTDFMKGQYTLSGSGNPGAQVVNQGSLTTSKGGYIVLAGERVSNSGTVTTPSGKTILAAGKTVTLQLDNGGLTSVSVNGSVVNALVENQGLISATNGQVYLTAKGQDMLLNTVVNNSGTVEAKGLANRGGEIVLNGGDSGVVSQSG</sequence>
<protein>
    <submittedName>
        <fullName evidence="6">Filamentous hemagglutinin N-terminal domain-containing protein</fullName>
    </submittedName>
</protein>
<dbReference type="Gene3D" id="2.160.20.10">
    <property type="entry name" value="Single-stranded right-handed beta-helix, Pectin lyase-like"/>
    <property type="match status" value="1"/>
</dbReference>
<feature type="domain" description="Filamentous haemagglutinin FhaB/tRNA nuclease CdiA-like TPS" evidence="5">
    <location>
        <begin position="71"/>
        <end position="183"/>
    </location>
</feature>
<evidence type="ECO:0000259" key="5">
    <source>
        <dbReference type="SMART" id="SM00912"/>
    </source>
</evidence>
<keyword evidence="4" id="KW-0812">Transmembrane</keyword>
<dbReference type="EMBL" id="AAMDCD010000027">
    <property type="protein sequence ID" value="EDG1352776.1"/>
    <property type="molecule type" value="Genomic_DNA"/>
</dbReference>
<keyword evidence="4" id="KW-0472">Membrane</keyword>
<dbReference type="SMART" id="SM00912">
    <property type="entry name" value="Haemagg_act"/>
    <property type="match status" value="1"/>
</dbReference>
<dbReference type="InterPro" id="IPR008638">
    <property type="entry name" value="FhaB/CdiA-like_TPS"/>
</dbReference>
<organism evidence="6">
    <name type="scientific">Salmonella montevideo</name>
    <dbReference type="NCBI Taxonomy" id="115981"/>
    <lineage>
        <taxon>Bacteria</taxon>
        <taxon>Pseudomonadati</taxon>
        <taxon>Pseudomonadota</taxon>
        <taxon>Gammaproteobacteria</taxon>
        <taxon>Enterobacterales</taxon>
        <taxon>Enterobacteriaceae</taxon>
        <taxon>Salmonella</taxon>
    </lineage>
</organism>
<dbReference type="PANTHER" id="PTHR12338:SF8">
    <property type="entry name" value="HEME_HEMOPEXIN-BINDING PROTEIN"/>
    <property type="match status" value="1"/>
</dbReference>
<dbReference type="AlphaFoldDB" id="A0A629YAM1"/>